<feature type="region of interest" description="Disordered" evidence="1">
    <location>
        <begin position="1"/>
        <end position="46"/>
    </location>
</feature>
<protein>
    <recommendedName>
        <fullName evidence="2">DUF5681 domain-containing protein</fullName>
    </recommendedName>
</protein>
<dbReference type="Pfam" id="PF18932">
    <property type="entry name" value="DUF5681"/>
    <property type="match status" value="1"/>
</dbReference>
<evidence type="ECO:0000313" key="3">
    <source>
        <dbReference type="EMBL" id="PHP64630.1"/>
    </source>
</evidence>
<reference evidence="3 4" key="1">
    <citation type="submission" date="2017-10" db="EMBL/GenBank/DDBJ databases">
        <title>Sedimentibacterium mangrovi gen. nov., sp. nov., a novel member of family Phyllobacteriacea isolated from mangrove sediment.</title>
        <authorList>
            <person name="Liao H."/>
            <person name="Tian Y."/>
        </authorList>
    </citation>
    <scope>NUCLEOTIDE SEQUENCE [LARGE SCALE GENOMIC DNA]</scope>
    <source>
        <strain evidence="3 4">X9-2-2</strain>
    </source>
</reference>
<evidence type="ECO:0000313" key="4">
    <source>
        <dbReference type="Proteomes" id="UP000221168"/>
    </source>
</evidence>
<dbReference type="AlphaFoldDB" id="A0A2G1QGP2"/>
<keyword evidence="4" id="KW-1185">Reference proteome</keyword>
<dbReference type="InterPro" id="IPR043736">
    <property type="entry name" value="DUF5681"/>
</dbReference>
<dbReference type="EMBL" id="PDVP01000030">
    <property type="protein sequence ID" value="PHP64630.1"/>
    <property type="molecule type" value="Genomic_DNA"/>
</dbReference>
<evidence type="ECO:0000256" key="1">
    <source>
        <dbReference type="SAM" id="MobiDB-lite"/>
    </source>
</evidence>
<proteinExistence type="predicted"/>
<sequence>MTQGNQPDQDKPISYEVGYGKPPAHSRFKPGQSGNPKGKKKGTKGLRSVVSRVLNEKVHIRTPRGSKKITKQEALVQSMMARALKGDAKAAEAVLRLARDAGLINEVADALNAQTMKALSEEDRAILQRFKIDNRNATSGDPK</sequence>
<name>A0A2G1QGP2_9HYPH</name>
<accession>A0A2G1QGP2</accession>
<organism evidence="3 4">
    <name type="scientific">Zhengella mangrovi</name>
    <dbReference type="NCBI Taxonomy" id="1982044"/>
    <lineage>
        <taxon>Bacteria</taxon>
        <taxon>Pseudomonadati</taxon>
        <taxon>Pseudomonadota</taxon>
        <taxon>Alphaproteobacteria</taxon>
        <taxon>Hyphomicrobiales</taxon>
        <taxon>Notoacmeibacteraceae</taxon>
        <taxon>Zhengella</taxon>
    </lineage>
</organism>
<gene>
    <name evidence="3" type="ORF">CSC94_23305</name>
</gene>
<comment type="caution">
    <text evidence="3">The sequence shown here is derived from an EMBL/GenBank/DDBJ whole genome shotgun (WGS) entry which is preliminary data.</text>
</comment>
<dbReference type="OrthoDB" id="2086138at2"/>
<dbReference type="RefSeq" id="WP_099308778.1">
    <property type="nucleotide sequence ID" value="NZ_PDVP01000030.1"/>
</dbReference>
<evidence type="ECO:0000259" key="2">
    <source>
        <dbReference type="Pfam" id="PF18932"/>
    </source>
</evidence>
<dbReference type="Proteomes" id="UP000221168">
    <property type="component" value="Unassembled WGS sequence"/>
</dbReference>
<feature type="domain" description="DUF5681" evidence="2">
    <location>
        <begin position="25"/>
        <end position="99"/>
    </location>
</feature>